<dbReference type="AlphaFoldDB" id="A0A1I8B505"/>
<evidence type="ECO:0000313" key="2">
    <source>
        <dbReference type="WBParaSite" id="MhA1_Contig1433.frz3.gene13"/>
    </source>
</evidence>
<proteinExistence type="predicted"/>
<evidence type="ECO:0000313" key="1">
    <source>
        <dbReference type="Proteomes" id="UP000095281"/>
    </source>
</evidence>
<keyword evidence="1" id="KW-1185">Reference proteome</keyword>
<dbReference type="WBParaSite" id="MhA1_Contig1433.frz3.gene13">
    <property type="protein sequence ID" value="MhA1_Contig1433.frz3.gene13"/>
    <property type="gene ID" value="MhA1_Contig1433.frz3.gene13"/>
</dbReference>
<dbReference type="Proteomes" id="UP000095281">
    <property type="component" value="Unplaced"/>
</dbReference>
<sequence>MNVDKHLNFSRQIGVENKKQNLKNFLDKLFEDVNKFEQALNKLNEKLDLNKSFMEEFKIIESKGTQVRSESFNHLLKILKESTFDYRQRIMQKLGFLVKNWKKKRLKINLLAESTNNPFNKIAILNITYCLASRFIILFNEDGKPDIDILLKNQTNVDLIEYAAELNEILGRKRLDKIFYLKLRDKIIDQLINHCNNNSKDIDNYYCTKNIKFKLTTNWDKYCYIDKNGSKFERPNEWKLQYSEF</sequence>
<protein>
    <submittedName>
        <fullName evidence="2">Uncharacterized protein</fullName>
    </submittedName>
</protein>
<reference evidence="2" key="1">
    <citation type="submission" date="2016-11" db="UniProtKB">
        <authorList>
            <consortium name="WormBaseParasite"/>
        </authorList>
    </citation>
    <scope>IDENTIFICATION</scope>
</reference>
<name>A0A1I8B505_MELHA</name>
<organism evidence="1 2">
    <name type="scientific">Meloidogyne hapla</name>
    <name type="common">Root-knot nematode worm</name>
    <dbReference type="NCBI Taxonomy" id="6305"/>
    <lineage>
        <taxon>Eukaryota</taxon>
        <taxon>Metazoa</taxon>
        <taxon>Ecdysozoa</taxon>
        <taxon>Nematoda</taxon>
        <taxon>Chromadorea</taxon>
        <taxon>Rhabditida</taxon>
        <taxon>Tylenchina</taxon>
        <taxon>Tylenchomorpha</taxon>
        <taxon>Tylenchoidea</taxon>
        <taxon>Meloidogynidae</taxon>
        <taxon>Meloidogyninae</taxon>
        <taxon>Meloidogyne</taxon>
    </lineage>
</organism>
<accession>A0A1I8B505</accession>